<dbReference type="Proteomes" id="UP000759103">
    <property type="component" value="Unassembled WGS sequence"/>
</dbReference>
<dbReference type="InterPro" id="IPR025405">
    <property type="entry name" value="DUF4131"/>
</dbReference>
<evidence type="ECO:0000313" key="9">
    <source>
        <dbReference type="EMBL" id="MBW6529379.1"/>
    </source>
</evidence>
<keyword evidence="5 6" id="KW-0472">Membrane</keyword>
<keyword evidence="2" id="KW-1003">Cell membrane</keyword>
<dbReference type="NCBIfam" id="TIGR00360">
    <property type="entry name" value="ComEC_N-term"/>
    <property type="match status" value="1"/>
</dbReference>
<evidence type="ECO:0000256" key="2">
    <source>
        <dbReference type="ARBA" id="ARBA00022475"/>
    </source>
</evidence>
<dbReference type="PANTHER" id="PTHR30619">
    <property type="entry name" value="DNA INTERNALIZATION/COMPETENCE PROTEIN COMEC/REC2"/>
    <property type="match status" value="1"/>
</dbReference>
<evidence type="ECO:0000256" key="4">
    <source>
        <dbReference type="ARBA" id="ARBA00022989"/>
    </source>
</evidence>
<keyword evidence="4 6" id="KW-1133">Transmembrane helix</keyword>
<evidence type="ECO:0000256" key="3">
    <source>
        <dbReference type="ARBA" id="ARBA00022692"/>
    </source>
</evidence>
<feature type="domain" description="ComEC/Rec2-related protein" evidence="7">
    <location>
        <begin position="249"/>
        <end position="532"/>
    </location>
</feature>
<evidence type="ECO:0000256" key="1">
    <source>
        <dbReference type="ARBA" id="ARBA00004651"/>
    </source>
</evidence>
<feature type="transmembrane region" description="Helical" evidence="6">
    <location>
        <begin position="445"/>
        <end position="471"/>
    </location>
</feature>
<name>A0ABS7BIG9_9SPHN</name>
<dbReference type="Pfam" id="PF13567">
    <property type="entry name" value="DUF4131"/>
    <property type="match status" value="1"/>
</dbReference>
<protein>
    <submittedName>
        <fullName evidence="9">ComEC/Rec2 family competence protein</fullName>
    </submittedName>
</protein>
<feature type="transmembrane region" description="Helical" evidence="6">
    <location>
        <begin position="535"/>
        <end position="553"/>
    </location>
</feature>
<feature type="transmembrane region" description="Helical" evidence="6">
    <location>
        <begin position="230"/>
        <end position="250"/>
    </location>
</feature>
<dbReference type="InterPro" id="IPR004477">
    <property type="entry name" value="ComEC_N"/>
</dbReference>
<evidence type="ECO:0000313" key="10">
    <source>
        <dbReference type="Proteomes" id="UP000759103"/>
    </source>
</evidence>
<feature type="domain" description="DUF4131" evidence="8">
    <location>
        <begin position="61"/>
        <end position="214"/>
    </location>
</feature>
<feature type="transmembrane region" description="Helical" evidence="6">
    <location>
        <begin position="62"/>
        <end position="79"/>
    </location>
</feature>
<keyword evidence="3 6" id="KW-0812">Transmembrane</keyword>
<evidence type="ECO:0000259" key="7">
    <source>
        <dbReference type="Pfam" id="PF03772"/>
    </source>
</evidence>
<comment type="caution">
    <text evidence="9">The sequence shown here is derived from an EMBL/GenBank/DDBJ whole genome shotgun (WGS) entry which is preliminary data.</text>
</comment>
<keyword evidence="10" id="KW-1185">Reference proteome</keyword>
<proteinExistence type="predicted"/>
<organism evidence="9 10">
    <name type="scientific">Sphingomonas citri</name>
    <dbReference type="NCBI Taxonomy" id="2862499"/>
    <lineage>
        <taxon>Bacteria</taxon>
        <taxon>Pseudomonadati</taxon>
        <taxon>Pseudomonadota</taxon>
        <taxon>Alphaproteobacteria</taxon>
        <taxon>Sphingomonadales</taxon>
        <taxon>Sphingomonadaceae</taxon>
        <taxon>Sphingomonas</taxon>
    </lineage>
</organism>
<dbReference type="InterPro" id="IPR052159">
    <property type="entry name" value="Competence_DNA_uptake"/>
</dbReference>
<evidence type="ECO:0000256" key="5">
    <source>
        <dbReference type="ARBA" id="ARBA00023136"/>
    </source>
</evidence>
<evidence type="ECO:0000256" key="6">
    <source>
        <dbReference type="SAM" id="Phobius"/>
    </source>
</evidence>
<evidence type="ECO:0000259" key="8">
    <source>
        <dbReference type="Pfam" id="PF13567"/>
    </source>
</evidence>
<feature type="transmembrane region" description="Helical" evidence="6">
    <location>
        <begin position="270"/>
        <end position="290"/>
    </location>
</feature>
<feature type="transmembrane region" description="Helical" evidence="6">
    <location>
        <begin position="302"/>
        <end position="326"/>
    </location>
</feature>
<sequence length="739" mass="78312">MARSAAPAPSKASLPHQIASWAGNALERWLEAERDQLFLWLPVALGTGAAAWFVLPERREWVALILIALGLATAAAVRWRGGRAAPFVAMLGLAVAAGTGLAWMRATRVAAPTLDRPAVVRLAGEVEKIEPLPARGLVRVTLGTLRWERPPRRAPLRVRVSLPQRAVPTTLAAGAAMTLRARLMPPAPPTVPGAYDAARAAWFDGVGASGRGFEPVTVRGVGAPGVRDRLTAHITTALAGSAGGIAAALVTGDMGAIDDADSLAMRRAGLAHLLSVSGLHITATVGIVMAAMLRLLALSRRLALTGLLPLVAAGAGAGAAIGYTWLTGSQVPTIRSCVAALMVLAALALGREALTLRLVAMGALVVLVAWPEAVVGPSFQLSFAAVASIVALHDHPRVRAALLARDEPWTRKWLREAVSLLVTGAVVELALMPIAVFYFHQAGAYGAIANIVAIPLTTFAIMPAVAVALLLDAVGWGAPAWWVAGRAIALLLWIAHGVAALPGAVRAIPAMPLGAFATMVAGGVWLALWRTRARYLGLALLAIGAAWTLVPSAPDLLITGDGRHLAVRQADGGLALLRDRAGGYVRDVLAQNGGIDGVPGLLSDSPEARCNRDLCWWQRRVDGRWRRVLGTRSGYTVPVERLATLCTSADVVVSERRLPRRCRARWLTLDRDALAHSGGIAITFKDERVVRVRREGDEHPWVTAGEEPRRSPAHGRAEHYERCRLRSWAPACAGAWRDR</sequence>
<feature type="transmembrane region" description="Helical" evidence="6">
    <location>
        <begin position="37"/>
        <end position="55"/>
    </location>
</feature>
<dbReference type="PANTHER" id="PTHR30619:SF1">
    <property type="entry name" value="RECOMBINATION PROTEIN 2"/>
    <property type="match status" value="1"/>
</dbReference>
<feature type="transmembrane region" description="Helical" evidence="6">
    <location>
        <begin position="483"/>
        <end position="501"/>
    </location>
</feature>
<feature type="transmembrane region" description="Helical" evidence="6">
    <location>
        <begin position="332"/>
        <end position="349"/>
    </location>
</feature>
<comment type="subcellular location">
    <subcellularLocation>
        <location evidence="1">Cell membrane</location>
        <topology evidence="1">Multi-pass membrane protein</topology>
    </subcellularLocation>
</comment>
<feature type="transmembrane region" description="Helical" evidence="6">
    <location>
        <begin position="85"/>
        <end position="104"/>
    </location>
</feature>
<feature type="transmembrane region" description="Helical" evidence="6">
    <location>
        <begin position="507"/>
        <end position="528"/>
    </location>
</feature>
<accession>A0ABS7BIG9</accession>
<dbReference type="EMBL" id="JAHXZN010000001">
    <property type="protein sequence ID" value="MBW6529379.1"/>
    <property type="molecule type" value="Genomic_DNA"/>
</dbReference>
<gene>
    <name evidence="9" type="ORF">KZ820_01405</name>
</gene>
<feature type="transmembrane region" description="Helical" evidence="6">
    <location>
        <begin position="417"/>
        <end position="439"/>
    </location>
</feature>
<dbReference type="Pfam" id="PF03772">
    <property type="entry name" value="Competence"/>
    <property type="match status" value="1"/>
</dbReference>
<reference evidence="9 10" key="1">
    <citation type="submission" date="2021-07" db="EMBL/GenBank/DDBJ databases">
        <title>Sphingomonas sp.</title>
        <authorList>
            <person name="Feng G."/>
            <person name="Li J."/>
            <person name="Pan M."/>
        </authorList>
    </citation>
    <scope>NUCLEOTIDE SEQUENCE [LARGE SCALE GENOMIC DNA]</scope>
    <source>
        <strain evidence="9 10">RRHST34</strain>
    </source>
</reference>